<evidence type="ECO:0000256" key="4">
    <source>
        <dbReference type="ARBA" id="ARBA00022692"/>
    </source>
</evidence>
<organism evidence="9 10">
    <name type="scientific">Desulforamulus ferrireducens</name>
    <dbReference type="NCBI Taxonomy" id="1833852"/>
    <lineage>
        <taxon>Bacteria</taxon>
        <taxon>Bacillati</taxon>
        <taxon>Bacillota</taxon>
        <taxon>Clostridia</taxon>
        <taxon>Eubacteriales</taxon>
        <taxon>Peptococcaceae</taxon>
        <taxon>Desulforamulus</taxon>
    </lineage>
</organism>
<evidence type="ECO:0000313" key="9">
    <source>
        <dbReference type="EMBL" id="AQS60110.1"/>
    </source>
</evidence>
<feature type="transmembrane region" description="Helical" evidence="8">
    <location>
        <begin position="119"/>
        <end position="144"/>
    </location>
</feature>
<dbReference type="PANTHER" id="PTHR32024:SF1">
    <property type="entry name" value="KTR SYSTEM POTASSIUM UPTAKE PROTEIN B"/>
    <property type="match status" value="1"/>
</dbReference>
<evidence type="ECO:0000256" key="5">
    <source>
        <dbReference type="ARBA" id="ARBA00022989"/>
    </source>
</evidence>
<evidence type="ECO:0000256" key="8">
    <source>
        <dbReference type="SAM" id="Phobius"/>
    </source>
</evidence>
<comment type="subcellular location">
    <subcellularLocation>
        <location evidence="1">Cell membrane</location>
        <topology evidence="1">Multi-pass membrane protein</topology>
    </subcellularLocation>
</comment>
<feature type="transmembrane region" description="Helical" evidence="8">
    <location>
        <begin position="156"/>
        <end position="173"/>
    </location>
</feature>
<dbReference type="AlphaFoldDB" id="A0A1S6IZA6"/>
<dbReference type="EMBL" id="CP019698">
    <property type="protein sequence ID" value="AQS60110.1"/>
    <property type="molecule type" value="Genomic_DNA"/>
</dbReference>
<feature type="transmembrane region" description="Helical" evidence="8">
    <location>
        <begin position="281"/>
        <end position="297"/>
    </location>
</feature>
<evidence type="ECO:0000313" key="10">
    <source>
        <dbReference type="Proteomes" id="UP000189464"/>
    </source>
</evidence>
<dbReference type="Pfam" id="PF02386">
    <property type="entry name" value="TrkH"/>
    <property type="match status" value="1"/>
</dbReference>
<dbReference type="GO" id="GO:0008324">
    <property type="term" value="F:monoatomic cation transmembrane transporter activity"/>
    <property type="evidence" value="ECO:0007669"/>
    <property type="project" value="InterPro"/>
</dbReference>
<dbReference type="PANTHER" id="PTHR32024">
    <property type="entry name" value="TRK SYSTEM POTASSIUM UPTAKE PROTEIN TRKG-RELATED"/>
    <property type="match status" value="1"/>
</dbReference>
<gene>
    <name evidence="9" type="ORF">B0537_14120</name>
</gene>
<proteinExistence type="predicted"/>
<dbReference type="GO" id="GO:0030001">
    <property type="term" value="P:metal ion transport"/>
    <property type="evidence" value="ECO:0007669"/>
    <property type="project" value="UniProtKB-ARBA"/>
</dbReference>
<dbReference type="GO" id="GO:0005886">
    <property type="term" value="C:plasma membrane"/>
    <property type="evidence" value="ECO:0007669"/>
    <property type="project" value="UniProtKB-SubCell"/>
</dbReference>
<protein>
    <recommendedName>
        <fullName evidence="11">Trk system potassium uptake protein TrkH</fullName>
    </recommendedName>
</protein>
<feature type="transmembrane region" description="Helical" evidence="8">
    <location>
        <begin position="71"/>
        <end position="99"/>
    </location>
</feature>
<keyword evidence="6" id="KW-0406">Ion transport</keyword>
<dbReference type="KEGG" id="dfg:B0537_14120"/>
<keyword evidence="3" id="KW-1003">Cell membrane</keyword>
<keyword evidence="5 8" id="KW-1133">Transmembrane helix</keyword>
<evidence type="ECO:0000256" key="3">
    <source>
        <dbReference type="ARBA" id="ARBA00022475"/>
    </source>
</evidence>
<evidence type="ECO:0000256" key="2">
    <source>
        <dbReference type="ARBA" id="ARBA00022448"/>
    </source>
</evidence>
<keyword evidence="10" id="KW-1185">Reference proteome</keyword>
<keyword evidence="2" id="KW-0813">Transport</keyword>
<dbReference type="Proteomes" id="UP000189464">
    <property type="component" value="Chromosome"/>
</dbReference>
<feature type="transmembrane region" description="Helical" evidence="8">
    <location>
        <begin position="396"/>
        <end position="419"/>
    </location>
</feature>
<dbReference type="InterPro" id="IPR003445">
    <property type="entry name" value="Cat_transpt"/>
</dbReference>
<accession>A0A1S6IZA6</accession>
<keyword evidence="7 8" id="KW-0472">Membrane</keyword>
<name>A0A1S6IZA6_9FIRM</name>
<feature type="transmembrane region" description="Helical" evidence="8">
    <location>
        <begin position="225"/>
        <end position="243"/>
    </location>
</feature>
<evidence type="ECO:0000256" key="7">
    <source>
        <dbReference type="ARBA" id="ARBA00023136"/>
    </source>
</evidence>
<evidence type="ECO:0000256" key="1">
    <source>
        <dbReference type="ARBA" id="ARBA00004651"/>
    </source>
</evidence>
<reference evidence="9 10" key="1">
    <citation type="journal article" date="2016" name="Int. J. Syst. Evol. Microbiol.">
        <title>Desulfotomaculum ferrireducens sp. nov., a moderately thermophilic sulfate-reducing and dissimilatory Fe(III)-reducing bacterium isolated from compost.</title>
        <authorList>
            <person name="Yang G."/>
            <person name="Guo J."/>
            <person name="Zhuang L."/>
            <person name="Yuan Y."/>
            <person name="Zhou S."/>
        </authorList>
    </citation>
    <scope>NUCLEOTIDE SEQUENCE [LARGE SCALE GENOMIC DNA]</scope>
    <source>
        <strain evidence="9 10">GSS09</strain>
    </source>
</reference>
<evidence type="ECO:0008006" key="11">
    <source>
        <dbReference type="Google" id="ProtNLM"/>
    </source>
</evidence>
<feature type="transmembrane region" description="Helical" evidence="8">
    <location>
        <begin position="342"/>
        <end position="364"/>
    </location>
</feature>
<keyword evidence="4 8" id="KW-0812">Transmembrane</keyword>
<dbReference type="STRING" id="1833852.B0537_14120"/>
<evidence type="ECO:0000256" key="6">
    <source>
        <dbReference type="ARBA" id="ARBA00023065"/>
    </source>
</evidence>
<feature type="transmembrane region" description="Helical" evidence="8">
    <location>
        <begin position="12"/>
        <end position="34"/>
    </location>
</feature>
<feature type="transmembrane region" description="Helical" evidence="8">
    <location>
        <begin position="185"/>
        <end position="213"/>
    </location>
</feature>
<feature type="transmembrane region" description="Helical" evidence="8">
    <location>
        <begin position="304"/>
        <end position="322"/>
    </location>
</feature>
<sequence>MKLNNKFRPAEILIFSYGAVGLLGTLLLMLPGAATGQTSFLQAWFTAVSALTVTGLTVVPTASHWTMFGQTVLLILMQIGGLGLMVFTTIFFMALGLRIQLAHRALIVQDRNTFSMAGILRLVKSIIILTLIIEGVGALLMAFLTPNLWDKGIGEGLFFVIFQSVSAFNGVGLDVTGQSLIIYRSYPALLCVYMVLIFLGSLGYVVLQEILVLRKWRRMSLHSRLVFWVTGMIIFIGTIFYFFSEYQRLLADLDLPGKIVESLFQAVTRTAGFTTVAVNNWTEPFIFLMIMMMFIGASPGSVGGGIKTTTVGTIILAIWAIARGRKEVVLWEREIAPESVTKAFTVAVIAMLLVSFSTLLIMVIEKLPFMPVLFEVVSALATVGLSMGITGELSPFGQILLTILMFIGRIGVLSLVIFLTKQEQRRLRYLKEDILIG</sequence>